<dbReference type="AlphaFoldDB" id="A0A1I8GI93"/>
<dbReference type="WBParaSite" id="maker-uti_cns_0001954-snap-gene-0.28-mRNA-1">
    <property type="protein sequence ID" value="maker-uti_cns_0001954-snap-gene-0.28-mRNA-1"/>
    <property type="gene ID" value="maker-uti_cns_0001954-snap-gene-0.28"/>
</dbReference>
<evidence type="ECO:0000313" key="2">
    <source>
        <dbReference type="Proteomes" id="UP000095280"/>
    </source>
</evidence>
<feature type="compositionally biased region" description="Polar residues" evidence="1">
    <location>
        <begin position="314"/>
        <end position="332"/>
    </location>
</feature>
<feature type="compositionally biased region" description="Low complexity" evidence="1">
    <location>
        <begin position="553"/>
        <end position="563"/>
    </location>
</feature>
<feature type="region of interest" description="Disordered" evidence="1">
    <location>
        <begin position="539"/>
        <end position="586"/>
    </location>
</feature>
<feature type="region of interest" description="Disordered" evidence="1">
    <location>
        <begin position="131"/>
        <end position="153"/>
    </location>
</feature>
<reference evidence="3" key="1">
    <citation type="submission" date="2016-11" db="UniProtKB">
        <authorList>
            <consortium name="WormBaseParasite"/>
        </authorList>
    </citation>
    <scope>IDENTIFICATION</scope>
</reference>
<name>A0A1I8GI93_9PLAT</name>
<feature type="compositionally biased region" description="Polar residues" evidence="1">
    <location>
        <begin position="47"/>
        <end position="67"/>
    </location>
</feature>
<feature type="compositionally biased region" description="Low complexity" evidence="1">
    <location>
        <begin position="1"/>
        <end position="14"/>
    </location>
</feature>
<accession>A0A1I8GI93</accession>
<evidence type="ECO:0000256" key="1">
    <source>
        <dbReference type="SAM" id="MobiDB-lite"/>
    </source>
</evidence>
<feature type="compositionally biased region" description="Acidic residues" evidence="1">
    <location>
        <begin position="360"/>
        <end position="380"/>
    </location>
</feature>
<keyword evidence="2" id="KW-1185">Reference proteome</keyword>
<feature type="compositionally biased region" description="Low complexity" evidence="1">
    <location>
        <begin position="260"/>
        <end position="273"/>
    </location>
</feature>
<organism evidence="2 3">
    <name type="scientific">Macrostomum lignano</name>
    <dbReference type="NCBI Taxonomy" id="282301"/>
    <lineage>
        <taxon>Eukaryota</taxon>
        <taxon>Metazoa</taxon>
        <taxon>Spiralia</taxon>
        <taxon>Lophotrochozoa</taxon>
        <taxon>Platyhelminthes</taxon>
        <taxon>Rhabditophora</taxon>
        <taxon>Macrostomorpha</taxon>
        <taxon>Macrostomida</taxon>
        <taxon>Macrostomidae</taxon>
        <taxon>Macrostomum</taxon>
    </lineage>
</organism>
<evidence type="ECO:0000313" key="3">
    <source>
        <dbReference type="WBParaSite" id="maker-uti_cns_0001954-snap-gene-0.28-mRNA-1"/>
    </source>
</evidence>
<feature type="compositionally biased region" description="Low complexity" evidence="1">
    <location>
        <begin position="334"/>
        <end position="351"/>
    </location>
</feature>
<feature type="region of interest" description="Disordered" evidence="1">
    <location>
        <begin position="236"/>
        <end position="417"/>
    </location>
</feature>
<feature type="compositionally biased region" description="Basic and acidic residues" evidence="1">
    <location>
        <begin position="281"/>
        <end position="300"/>
    </location>
</feature>
<proteinExistence type="predicted"/>
<feature type="region of interest" description="Disordered" evidence="1">
    <location>
        <begin position="1"/>
        <end position="117"/>
    </location>
</feature>
<protein>
    <submittedName>
        <fullName evidence="3">PDZ domain-containing protein</fullName>
    </submittedName>
</protein>
<feature type="compositionally biased region" description="Polar residues" evidence="1">
    <location>
        <begin position="248"/>
        <end position="259"/>
    </location>
</feature>
<sequence>RSNSLSSIQQSQQQPTYRQRPMEVPAAAAAALVTSGGSPVSLRHQIQRANETKSAAPTPRTRTQIQTHMPGAPDNSSYQPKQTYEYKEQSNQHSAQRQTELQEQHHQQQRNQLHPQSRDLMKQLEERLDWHRRRSNGNGRIGGSDTDDSDDPINERHRAALKLPSNAVKVLPTGAASLRRNKQESLLSPRGATAGDPVSEIEGLCRQMQLQDDDLLDGAERHDTLARVQTRLAKLSSGGDEDDVFAASSGSHRQQQQLSPARPQAGQGQQRAAYFVQHRGAFPDKELDDQARRHRLDSQRRYGGPAESLHHSQHQIGWSVNAAPTSSESRTALQAVPSSRSASSSPAQQQSTKFILCNLETEEEEEDAEVSDDSSAEDDNERSSSLWLWVSPRSARPAEDEAATMSSQHSGPGEVLSRSADNTACLLSDASALSDNSCCDCDSDNSFGTEEESVAVTTERTEEVVVKSSPMPLRRVASAGDVGGCIDNAVSVAKRGFRPRFWKTVEVRFGSDADIPAAVQSNRRRTPCLSSYFVQVGPPLPPQSQKCDKEKQQPPVQQQLPDVQQDKQDIEQQKQSCQRQEDARDA</sequence>
<dbReference type="Proteomes" id="UP000095280">
    <property type="component" value="Unplaced"/>
</dbReference>